<reference evidence="10 11" key="2">
    <citation type="journal article" date="2007" name="BMC Biol.">
        <title>A 100%-complete sequence reveals unusually simple genomic features in the hot-spring red alga Cyanidioschyzon merolae.</title>
        <authorList>
            <person name="Nozaki H."/>
            <person name="Takano H."/>
            <person name="Misumi O."/>
            <person name="Terasawa K."/>
            <person name="Matsuzaki M."/>
            <person name="Maruyama S."/>
            <person name="Nishida K."/>
            <person name="Yagisawa F."/>
            <person name="Yoshida Y."/>
            <person name="Fujiwara T."/>
            <person name="Takio S."/>
            <person name="Tamura K."/>
            <person name="Chung S.J."/>
            <person name="Nakamura S."/>
            <person name="Kuroiwa H."/>
            <person name="Tanaka K."/>
            <person name="Sato N."/>
            <person name="Kuroiwa T."/>
        </authorList>
    </citation>
    <scope>NUCLEOTIDE SEQUENCE [LARGE SCALE GENOMIC DNA]</scope>
    <source>
        <strain evidence="10 11">10D</strain>
    </source>
</reference>
<evidence type="ECO:0000256" key="6">
    <source>
        <dbReference type="RuleBase" id="RU003983"/>
    </source>
</evidence>
<sequence>MHLLRSAWQAIRHLRTGSAQHRFGIFPPSPPRPPTKVYFSRRQSQETSPWGSPSSRQWLFIGVTFAGGVVYYVVHIDRAPLTQRRRMIDISADQEAAIGKANFQMVLTQYHGRILPATSATSRYVERIGKRIAASAEAISPPGVHYQWEFVVIDSPEPNAFCLPGGKVAVFTGILPILVDENSVAAVLAHEIAHAVARHGAEKLAFAKILLLLQIVINQFIDTRLLTNLLMQLLLTLPFSRRMESEADYIGLHLMAAACFDPQAMAPMFERMKALREKLMRGHRSPPSYLSTHPADEDRVAAIIRWLPEVLPEYEAKCLPSGREWRRTLRSLSPF</sequence>
<proteinExistence type="inferred from homology"/>
<accession>M1UQT1</accession>
<dbReference type="InterPro" id="IPR001915">
    <property type="entry name" value="Peptidase_M48"/>
</dbReference>
<keyword evidence="4 6" id="KW-0862">Zinc</keyword>
<dbReference type="GO" id="GO:0034982">
    <property type="term" value="P:mitochondrial protein processing"/>
    <property type="evidence" value="ECO:0007669"/>
    <property type="project" value="TreeGrafter"/>
</dbReference>
<evidence type="ECO:0000256" key="1">
    <source>
        <dbReference type="ARBA" id="ARBA00022670"/>
    </source>
</evidence>
<organism evidence="10 11">
    <name type="scientific">Cyanidioschyzon merolae (strain NIES-3377 / 10D)</name>
    <name type="common">Unicellular red alga</name>
    <dbReference type="NCBI Taxonomy" id="280699"/>
    <lineage>
        <taxon>Eukaryota</taxon>
        <taxon>Rhodophyta</taxon>
        <taxon>Bangiophyceae</taxon>
        <taxon>Cyanidiales</taxon>
        <taxon>Cyanidiaceae</taxon>
        <taxon>Cyanidioschyzon</taxon>
    </lineage>
</organism>
<dbReference type="GeneID" id="16993556"/>
<dbReference type="Gene3D" id="3.30.2010.10">
    <property type="entry name" value="Metalloproteases ('zincins'), catalytic domain"/>
    <property type="match status" value="1"/>
</dbReference>
<feature type="region of interest" description="Disordered" evidence="7">
    <location>
        <begin position="22"/>
        <end position="53"/>
    </location>
</feature>
<dbReference type="EMBL" id="AP006490">
    <property type="protein sequence ID" value="BAM79886.1"/>
    <property type="molecule type" value="Genomic_DNA"/>
</dbReference>
<dbReference type="PANTHER" id="PTHR22726">
    <property type="entry name" value="METALLOENDOPEPTIDASE OMA1"/>
    <property type="match status" value="1"/>
</dbReference>
<dbReference type="GO" id="GO:0005743">
    <property type="term" value="C:mitochondrial inner membrane"/>
    <property type="evidence" value="ECO:0007669"/>
    <property type="project" value="TreeGrafter"/>
</dbReference>
<evidence type="ECO:0000256" key="5">
    <source>
        <dbReference type="ARBA" id="ARBA00023049"/>
    </source>
</evidence>
<keyword evidence="8" id="KW-0812">Transmembrane</keyword>
<feature type="transmembrane region" description="Helical" evidence="8">
    <location>
        <begin position="58"/>
        <end position="76"/>
    </location>
</feature>
<name>M1UQT1_CYAM1</name>
<evidence type="ECO:0000256" key="3">
    <source>
        <dbReference type="ARBA" id="ARBA00022801"/>
    </source>
</evidence>
<feature type="domain" description="Peptidase M48" evidence="9">
    <location>
        <begin position="120"/>
        <end position="305"/>
    </location>
</feature>
<dbReference type="HOGENOM" id="CLU_029002_1_0_1"/>
<evidence type="ECO:0000256" key="8">
    <source>
        <dbReference type="SAM" id="Phobius"/>
    </source>
</evidence>
<evidence type="ECO:0000256" key="7">
    <source>
        <dbReference type="SAM" id="MobiDB-lite"/>
    </source>
</evidence>
<dbReference type="GO" id="GO:0004222">
    <property type="term" value="F:metalloendopeptidase activity"/>
    <property type="evidence" value="ECO:0007669"/>
    <property type="project" value="InterPro"/>
</dbReference>
<gene>
    <name evidence="10" type="ORF">CYME_CMH236C</name>
</gene>
<dbReference type="Gramene" id="CMH236CT">
    <property type="protein sequence ID" value="CMH236CT"/>
    <property type="gene ID" value="CMH236C"/>
</dbReference>
<reference evidence="10 11" key="1">
    <citation type="journal article" date="2004" name="Nature">
        <title>Genome sequence of the ultrasmall unicellular red alga Cyanidioschyzon merolae 10D.</title>
        <authorList>
            <person name="Matsuzaki M."/>
            <person name="Misumi O."/>
            <person name="Shin-i T."/>
            <person name="Maruyama S."/>
            <person name="Takahara M."/>
            <person name="Miyagishima S."/>
            <person name="Mori T."/>
            <person name="Nishida K."/>
            <person name="Yagisawa F."/>
            <person name="Nishida K."/>
            <person name="Yoshida Y."/>
            <person name="Nishimura Y."/>
            <person name="Nakao S."/>
            <person name="Kobayashi T."/>
            <person name="Momoyama Y."/>
            <person name="Higashiyama T."/>
            <person name="Minoda A."/>
            <person name="Sano M."/>
            <person name="Nomoto H."/>
            <person name="Oishi K."/>
            <person name="Hayashi H."/>
            <person name="Ohta F."/>
            <person name="Nishizaka S."/>
            <person name="Haga S."/>
            <person name="Miura S."/>
            <person name="Morishita T."/>
            <person name="Kabeya Y."/>
            <person name="Terasawa K."/>
            <person name="Suzuki Y."/>
            <person name="Ishii Y."/>
            <person name="Asakawa S."/>
            <person name="Takano H."/>
            <person name="Ohta N."/>
            <person name="Kuroiwa H."/>
            <person name="Tanaka K."/>
            <person name="Shimizu N."/>
            <person name="Sugano S."/>
            <person name="Sato N."/>
            <person name="Nozaki H."/>
            <person name="Ogasawara N."/>
            <person name="Kohara Y."/>
            <person name="Kuroiwa T."/>
        </authorList>
    </citation>
    <scope>NUCLEOTIDE SEQUENCE [LARGE SCALE GENOMIC DNA]</scope>
    <source>
        <strain evidence="10 11">10D</strain>
    </source>
</reference>
<evidence type="ECO:0000256" key="2">
    <source>
        <dbReference type="ARBA" id="ARBA00022723"/>
    </source>
</evidence>
<comment type="cofactor">
    <cofactor evidence="6">
        <name>Zn(2+)</name>
        <dbReference type="ChEBI" id="CHEBI:29105"/>
    </cofactor>
    <text evidence="6">Binds 1 zinc ion per subunit.</text>
</comment>
<evidence type="ECO:0000256" key="4">
    <source>
        <dbReference type="ARBA" id="ARBA00022833"/>
    </source>
</evidence>
<evidence type="ECO:0000259" key="9">
    <source>
        <dbReference type="Pfam" id="PF01435"/>
    </source>
</evidence>
<dbReference type="AlphaFoldDB" id="M1UQT1"/>
<feature type="compositionally biased region" description="Polar residues" evidence="7">
    <location>
        <begin position="41"/>
        <end position="53"/>
    </location>
</feature>
<dbReference type="KEGG" id="cme:CYME_CMH236C"/>
<dbReference type="Proteomes" id="UP000007014">
    <property type="component" value="Chromosome 8"/>
</dbReference>
<evidence type="ECO:0000313" key="11">
    <source>
        <dbReference type="Proteomes" id="UP000007014"/>
    </source>
</evidence>
<dbReference type="GO" id="GO:0046872">
    <property type="term" value="F:metal ion binding"/>
    <property type="evidence" value="ECO:0007669"/>
    <property type="project" value="UniProtKB-KW"/>
</dbReference>
<keyword evidence="8" id="KW-0472">Membrane</keyword>
<dbReference type="OrthoDB" id="7464992at2759"/>
<keyword evidence="3 6" id="KW-0378">Hydrolase</keyword>
<dbReference type="CDD" id="cd07331">
    <property type="entry name" value="M48C_Oma1_like"/>
    <property type="match status" value="1"/>
</dbReference>
<dbReference type="InterPro" id="IPR051156">
    <property type="entry name" value="Mito/Outer_Membr_Metalloprot"/>
</dbReference>
<evidence type="ECO:0000313" key="10">
    <source>
        <dbReference type="EMBL" id="BAM79886.1"/>
    </source>
</evidence>
<keyword evidence="11" id="KW-1185">Reference proteome</keyword>
<dbReference type="Pfam" id="PF01435">
    <property type="entry name" value="Peptidase_M48"/>
    <property type="match status" value="1"/>
</dbReference>
<keyword evidence="2" id="KW-0479">Metal-binding</keyword>
<dbReference type="STRING" id="280699.M1UQT1"/>
<comment type="similarity">
    <text evidence="6">Belongs to the peptidase M48 family.</text>
</comment>
<dbReference type="GO" id="GO:0006515">
    <property type="term" value="P:protein quality control for misfolded or incompletely synthesized proteins"/>
    <property type="evidence" value="ECO:0007669"/>
    <property type="project" value="TreeGrafter"/>
</dbReference>
<keyword evidence="5 6" id="KW-0482">Metalloprotease</keyword>
<dbReference type="eggNOG" id="KOG2661">
    <property type="taxonomic scope" value="Eukaryota"/>
</dbReference>
<protein>
    <recommendedName>
        <fullName evidence="9">Peptidase M48 domain-containing protein</fullName>
    </recommendedName>
</protein>
<keyword evidence="8" id="KW-1133">Transmembrane helix</keyword>
<dbReference type="OMA" id="QWEVNLI"/>
<dbReference type="PANTHER" id="PTHR22726:SF1">
    <property type="entry name" value="METALLOENDOPEPTIDASE OMA1, MITOCHONDRIAL"/>
    <property type="match status" value="1"/>
</dbReference>
<keyword evidence="1 6" id="KW-0645">Protease</keyword>
<dbReference type="RefSeq" id="XP_005536172.1">
    <property type="nucleotide sequence ID" value="XM_005536115.1"/>
</dbReference>